<protein>
    <submittedName>
        <fullName evidence="2">Uncharacterized protein</fullName>
    </submittedName>
</protein>
<proteinExistence type="predicted"/>
<gene>
    <name evidence="2" type="ORF">SDC9_210176</name>
</gene>
<name>A0A645JFE9_9ZZZZ</name>
<dbReference type="EMBL" id="VSSQ01140414">
    <property type="protein sequence ID" value="MPN62428.1"/>
    <property type="molecule type" value="Genomic_DNA"/>
</dbReference>
<feature type="compositionally biased region" description="Basic and acidic residues" evidence="1">
    <location>
        <begin position="8"/>
        <end position="20"/>
    </location>
</feature>
<sequence length="136" mass="14413">MTRALRRDHRDGDAGRRGDEAEADVEAVGEEQRVAVLEAGGDLRGEEIGLHLVGGQDHDDVGLGSGLRRGEDAQALLLGPGTRPAAGLQADPDVDARVPQVQRVGVALRAVADDGDLATLDDRKIRVLVVEHFSCH</sequence>
<feature type="region of interest" description="Disordered" evidence="1">
    <location>
        <begin position="1"/>
        <end position="26"/>
    </location>
</feature>
<accession>A0A645JFE9</accession>
<dbReference type="AlphaFoldDB" id="A0A645JFE9"/>
<reference evidence="2" key="1">
    <citation type="submission" date="2019-08" db="EMBL/GenBank/DDBJ databases">
        <authorList>
            <person name="Kucharzyk K."/>
            <person name="Murdoch R.W."/>
            <person name="Higgins S."/>
            <person name="Loffler F."/>
        </authorList>
    </citation>
    <scope>NUCLEOTIDE SEQUENCE</scope>
</reference>
<evidence type="ECO:0000256" key="1">
    <source>
        <dbReference type="SAM" id="MobiDB-lite"/>
    </source>
</evidence>
<evidence type="ECO:0000313" key="2">
    <source>
        <dbReference type="EMBL" id="MPN62428.1"/>
    </source>
</evidence>
<organism evidence="2">
    <name type="scientific">bioreactor metagenome</name>
    <dbReference type="NCBI Taxonomy" id="1076179"/>
    <lineage>
        <taxon>unclassified sequences</taxon>
        <taxon>metagenomes</taxon>
        <taxon>ecological metagenomes</taxon>
    </lineage>
</organism>
<comment type="caution">
    <text evidence="2">The sequence shown here is derived from an EMBL/GenBank/DDBJ whole genome shotgun (WGS) entry which is preliminary data.</text>
</comment>